<dbReference type="InParanoid" id="W2S665"/>
<accession>W2S665</accession>
<dbReference type="AlphaFoldDB" id="W2S665"/>
<feature type="region of interest" description="Disordered" evidence="1">
    <location>
        <begin position="124"/>
        <end position="144"/>
    </location>
</feature>
<feature type="compositionally biased region" description="Polar residues" evidence="1">
    <location>
        <begin position="32"/>
        <end position="72"/>
    </location>
</feature>
<dbReference type="HOGENOM" id="CLU_103823_1_0_1"/>
<gene>
    <name evidence="2" type="ORF">HMPREF1541_02682</name>
</gene>
<dbReference type="GeneID" id="19970021"/>
<dbReference type="EMBL" id="KB822718">
    <property type="protein sequence ID" value="ETN43523.1"/>
    <property type="molecule type" value="Genomic_DNA"/>
</dbReference>
<sequence length="172" mass="18333">MSTPQPQNPRWSPSSAKYRPPHSFRAGRRGNDSSARGGSQRNATASRDGTPGSQQNRRGGGFKQQNHNVNRSQQQPQQHQEPSAANGPAAPTDQHVPLNGFNAAAVEKFLVQGVDAKTQVYKPTAGGEAAKGGNPWGAKPGSMANNKDFWLELRKQVTTLQQQQATGGPQGG</sequence>
<dbReference type="STRING" id="1220924.W2S665"/>
<proteinExistence type="predicted"/>
<dbReference type="RefSeq" id="XP_008715259.1">
    <property type="nucleotide sequence ID" value="XM_008717037.1"/>
</dbReference>
<evidence type="ECO:0000313" key="3">
    <source>
        <dbReference type="Proteomes" id="UP000030752"/>
    </source>
</evidence>
<dbReference type="OrthoDB" id="5598843at2759"/>
<dbReference type="VEuPathDB" id="FungiDB:HMPREF1541_02682"/>
<feature type="region of interest" description="Disordered" evidence="1">
    <location>
        <begin position="1"/>
        <end position="99"/>
    </location>
</feature>
<evidence type="ECO:0000256" key="1">
    <source>
        <dbReference type="SAM" id="MobiDB-lite"/>
    </source>
</evidence>
<protein>
    <submittedName>
        <fullName evidence="2">Uncharacterized protein</fullName>
    </submittedName>
</protein>
<reference evidence="2 3" key="1">
    <citation type="submission" date="2013-03" db="EMBL/GenBank/DDBJ databases">
        <title>The Genome Sequence of Phialophora europaea CBS 101466.</title>
        <authorList>
            <consortium name="The Broad Institute Genomics Platform"/>
            <person name="Cuomo C."/>
            <person name="de Hoog S."/>
            <person name="Gorbushina A."/>
            <person name="Walker B."/>
            <person name="Young S.K."/>
            <person name="Zeng Q."/>
            <person name="Gargeya S."/>
            <person name="Fitzgerald M."/>
            <person name="Haas B."/>
            <person name="Abouelleil A."/>
            <person name="Allen A.W."/>
            <person name="Alvarado L."/>
            <person name="Arachchi H.M."/>
            <person name="Berlin A.M."/>
            <person name="Chapman S.B."/>
            <person name="Gainer-Dewar J."/>
            <person name="Goldberg J."/>
            <person name="Griggs A."/>
            <person name="Gujja S."/>
            <person name="Hansen M."/>
            <person name="Howarth C."/>
            <person name="Imamovic A."/>
            <person name="Ireland A."/>
            <person name="Larimer J."/>
            <person name="McCowan C."/>
            <person name="Murphy C."/>
            <person name="Pearson M."/>
            <person name="Poon T.W."/>
            <person name="Priest M."/>
            <person name="Roberts A."/>
            <person name="Saif S."/>
            <person name="Shea T."/>
            <person name="Sisk P."/>
            <person name="Sykes S."/>
            <person name="Wortman J."/>
            <person name="Nusbaum C."/>
            <person name="Birren B."/>
        </authorList>
    </citation>
    <scope>NUCLEOTIDE SEQUENCE [LARGE SCALE GENOMIC DNA]</scope>
    <source>
        <strain evidence="2 3">CBS 101466</strain>
    </source>
</reference>
<evidence type="ECO:0000313" key="2">
    <source>
        <dbReference type="EMBL" id="ETN43523.1"/>
    </source>
</evidence>
<name>W2S665_CYPE1</name>
<dbReference type="eggNOG" id="ENOG502SECU">
    <property type="taxonomic scope" value="Eukaryota"/>
</dbReference>
<feature type="compositionally biased region" description="Basic residues" evidence="1">
    <location>
        <begin position="19"/>
        <end position="28"/>
    </location>
</feature>
<keyword evidence="3" id="KW-1185">Reference proteome</keyword>
<organism evidence="2 3">
    <name type="scientific">Cyphellophora europaea (strain CBS 101466)</name>
    <name type="common">Phialophora europaea</name>
    <dbReference type="NCBI Taxonomy" id="1220924"/>
    <lineage>
        <taxon>Eukaryota</taxon>
        <taxon>Fungi</taxon>
        <taxon>Dikarya</taxon>
        <taxon>Ascomycota</taxon>
        <taxon>Pezizomycotina</taxon>
        <taxon>Eurotiomycetes</taxon>
        <taxon>Chaetothyriomycetidae</taxon>
        <taxon>Chaetothyriales</taxon>
        <taxon>Cyphellophoraceae</taxon>
        <taxon>Cyphellophora</taxon>
    </lineage>
</organism>
<dbReference type="Proteomes" id="UP000030752">
    <property type="component" value="Unassembled WGS sequence"/>
</dbReference>
<feature type="compositionally biased region" description="Polar residues" evidence="1">
    <location>
        <begin position="1"/>
        <end position="15"/>
    </location>
</feature>